<keyword evidence="8" id="KW-0238">DNA-binding</keyword>
<evidence type="ECO:0000256" key="9">
    <source>
        <dbReference type="ARBA" id="ARBA00023235"/>
    </source>
</evidence>
<dbReference type="Pfam" id="PF03796">
    <property type="entry name" value="DnaB_C"/>
    <property type="match status" value="1"/>
</dbReference>
<evidence type="ECO:0000256" key="6">
    <source>
        <dbReference type="ARBA" id="ARBA00022806"/>
    </source>
</evidence>
<evidence type="ECO:0000256" key="7">
    <source>
        <dbReference type="ARBA" id="ARBA00022840"/>
    </source>
</evidence>
<dbReference type="SUPFAM" id="SSF52540">
    <property type="entry name" value="P-loop containing nucleoside triphosphate hydrolases"/>
    <property type="match status" value="1"/>
</dbReference>
<evidence type="ECO:0000256" key="3">
    <source>
        <dbReference type="ARBA" id="ARBA00022705"/>
    </source>
</evidence>
<dbReference type="InterPro" id="IPR007693">
    <property type="entry name" value="DNA_helicase_DnaB-like_N"/>
</dbReference>
<comment type="similarity">
    <text evidence="1">Belongs to the helicase family. DnaB subfamily.</text>
</comment>
<name>A0AAE3HKI4_9GAMM</name>
<keyword evidence="5 14" id="KW-0378">Hydrolase</keyword>
<evidence type="ECO:0000259" key="13">
    <source>
        <dbReference type="PROSITE" id="PS51199"/>
    </source>
</evidence>
<evidence type="ECO:0000256" key="11">
    <source>
        <dbReference type="ARBA" id="ARBA00044969"/>
    </source>
</evidence>
<keyword evidence="15" id="KW-1185">Reference proteome</keyword>
<dbReference type="GO" id="GO:0016787">
    <property type="term" value="F:hydrolase activity"/>
    <property type="evidence" value="ECO:0007669"/>
    <property type="project" value="UniProtKB-KW"/>
</dbReference>
<dbReference type="EMBL" id="JANUCT010000001">
    <property type="protein sequence ID" value="MCS3902087.1"/>
    <property type="molecule type" value="Genomic_DNA"/>
</dbReference>
<evidence type="ECO:0000313" key="14">
    <source>
        <dbReference type="EMBL" id="MCS3902087.1"/>
    </source>
</evidence>
<evidence type="ECO:0000313" key="15">
    <source>
        <dbReference type="Proteomes" id="UP001204445"/>
    </source>
</evidence>
<dbReference type="Gene3D" id="3.40.50.300">
    <property type="entry name" value="P-loop containing nucleotide triphosphate hydrolases"/>
    <property type="match status" value="1"/>
</dbReference>
<dbReference type="PANTHER" id="PTHR30153">
    <property type="entry name" value="REPLICATIVE DNA HELICASE DNAB"/>
    <property type="match status" value="1"/>
</dbReference>
<evidence type="ECO:0000256" key="8">
    <source>
        <dbReference type="ARBA" id="ARBA00023125"/>
    </source>
</evidence>
<keyword evidence="6 14" id="KW-0347">Helicase</keyword>
<dbReference type="InterPro" id="IPR007694">
    <property type="entry name" value="DNA_helicase_DnaB-like_C"/>
</dbReference>
<reference evidence="14" key="1">
    <citation type="submission" date="2022-08" db="EMBL/GenBank/DDBJ databases">
        <title>Genomic Encyclopedia of Type Strains, Phase III (KMG-III): the genomes of soil and plant-associated and newly described type strains.</title>
        <authorList>
            <person name="Whitman W."/>
        </authorList>
    </citation>
    <scope>NUCLEOTIDE SEQUENCE</scope>
    <source>
        <strain evidence="14">HMT 1</strain>
    </source>
</reference>
<dbReference type="Pfam" id="PF00772">
    <property type="entry name" value="DnaB"/>
    <property type="match status" value="1"/>
</dbReference>
<dbReference type="GO" id="GO:0006269">
    <property type="term" value="P:DNA replication, synthesis of primer"/>
    <property type="evidence" value="ECO:0007669"/>
    <property type="project" value="UniProtKB-KW"/>
</dbReference>
<dbReference type="AlphaFoldDB" id="A0AAE3HKI4"/>
<dbReference type="Proteomes" id="UP001204445">
    <property type="component" value="Unassembled WGS sequence"/>
</dbReference>
<keyword evidence="2" id="KW-0639">Primosome</keyword>
<dbReference type="GO" id="GO:0043139">
    <property type="term" value="F:5'-3' DNA helicase activity"/>
    <property type="evidence" value="ECO:0007669"/>
    <property type="project" value="UniProtKB-EC"/>
</dbReference>
<evidence type="ECO:0000256" key="2">
    <source>
        <dbReference type="ARBA" id="ARBA00022515"/>
    </source>
</evidence>
<evidence type="ECO:0000256" key="1">
    <source>
        <dbReference type="ARBA" id="ARBA00008428"/>
    </source>
</evidence>
<dbReference type="GO" id="GO:0005524">
    <property type="term" value="F:ATP binding"/>
    <property type="evidence" value="ECO:0007669"/>
    <property type="project" value="UniProtKB-KW"/>
</dbReference>
<protein>
    <recommendedName>
        <fullName evidence="11">DNA 5'-3' helicase</fullName>
        <ecNumber evidence="11">5.6.2.3</ecNumber>
    </recommendedName>
</protein>
<dbReference type="GO" id="GO:0005829">
    <property type="term" value="C:cytosol"/>
    <property type="evidence" value="ECO:0007669"/>
    <property type="project" value="TreeGrafter"/>
</dbReference>
<proteinExistence type="inferred from homology"/>
<keyword evidence="9" id="KW-0413">Isomerase</keyword>
<evidence type="ECO:0000256" key="10">
    <source>
        <dbReference type="ARBA" id="ARBA00044932"/>
    </source>
</evidence>
<dbReference type="RefSeq" id="WP_259053397.1">
    <property type="nucleotide sequence ID" value="NZ_JANUCT010000001.1"/>
</dbReference>
<keyword evidence="3" id="KW-0235">DNA replication</keyword>
<evidence type="ECO:0000256" key="12">
    <source>
        <dbReference type="ARBA" id="ARBA00048954"/>
    </source>
</evidence>
<accession>A0AAE3HKI4</accession>
<dbReference type="InterPro" id="IPR036185">
    <property type="entry name" value="DNA_heli_DnaB-like_N_sf"/>
</dbReference>
<organism evidence="14 15">
    <name type="scientific">Methylohalomonas lacus</name>
    <dbReference type="NCBI Taxonomy" id="398773"/>
    <lineage>
        <taxon>Bacteria</taxon>
        <taxon>Pseudomonadati</taxon>
        <taxon>Pseudomonadota</taxon>
        <taxon>Gammaproteobacteria</taxon>
        <taxon>Methylohalomonadales</taxon>
        <taxon>Methylohalomonadaceae</taxon>
        <taxon>Methylohalomonas</taxon>
    </lineage>
</organism>
<dbReference type="SUPFAM" id="SSF48024">
    <property type="entry name" value="N-terminal domain of DnaB helicase"/>
    <property type="match status" value="1"/>
</dbReference>
<comment type="function">
    <text evidence="10">The main replicative DNA helicase, it participates in initiation and elongation during chromosome replication. Travels ahead of the DNA replisome, separating dsDNA into templates for DNA synthesis. A processive ATP-dependent 5'-3' DNA helicase it has DNA-dependent ATPase activity.</text>
</comment>
<dbReference type="EC" id="5.6.2.3" evidence="11"/>
<keyword evidence="7" id="KW-0067">ATP-binding</keyword>
<feature type="domain" description="SF4 helicase" evidence="13">
    <location>
        <begin position="188"/>
        <end position="447"/>
    </location>
</feature>
<keyword evidence="4" id="KW-0547">Nucleotide-binding</keyword>
<evidence type="ECO:0000256" key="5">
    <source>
        <dbReference type="ARBA" id="ARBA00022801"/>
    </source>
</evidence>
<gene>
    <name evidence="14" type="ORF">J2T55_000079</name>
</gene>
<dbReference type="GO" id="GO:0003677">
    <property type="term" value="F:DNA binding"/>
    <property type="evidence" value="ECO:0007669"/>
    <property type="project" value="UniProtKB-KW"/>
</dbReference>
<comment type="catalytic activity">
    <reaction evidence="12">
        <text>ATP + H2O = ADP + phosphate + H(+)</text>
        <dbReference type="Rhea" id="RHEA:13065"/>
        <dbReference type="ChEBI" id="CHEBI:15377"/>
        <dbReference type="ChEBI" id="CHEBI:15378"/>
        <dbReference type="ChEBI" id="CHEBI:30616"/>
        <dbReference type="ChEBI" id="CHEBI:43474"/>
        <dbReference type="ChEBI" id="CHEBI:456216"/>
        <dbReference type="EC" id="5.6.2.3"/>
    </reaction>
</comment>
<dbReference type="InterPro" id="IPR016136">
    <property type="entry name" value="DNA_helicase_N/primase_C"/>
</dbReference>
<sequence>MTDLLTRDRSGDALKIPPHSLLSEQSVLGGLLVSPGSWHEVAGILHSDDFYRKDHRLIYAAMAAKMLAGDPVDMVTLAEELDRVGKLDDAGGHDYLAALCENVPSAANVAYYAKIIRDKATARRLIDAGYDAAGMAFNPEGHSIDEIIAIHQQKIDSLSERWTKRSSTWMDLVSEGLATLEEAENICKAGGHQGMQFGLPRFDDAIVGIYGPRLVFVCGRPSLGKTALVQQMAMHNAAKGMKCGICSLEMSQGELALRSFANRFSIDFGQLVRGDEDARKEVDRQLEAHQMAHYNIFVDTDTFSLDGIVAQISKWKRDHDIDFAVVDHIGLVEAQGFNTRNDQLGGVSRTLKKLCKSLDMPIIAVCQLSRALEKESRRPRMSDLRDSGNLEQDADGIFAVHSADEDDRKKKDVELGILKWRLGHKGWKQGFVFNGQYQRFEDPVNINY</sequence>
<dbReference type="InterPro" id="IPR027417">
    <property type="entry name" value="P-loop_NTPase"/>
</dbReference>
<dbReference type="GO" id="GO:1990077">
    <property type="term" value="C:primosome complex"/>
    <property type="evidence" value="ECO:0007669"/>
    <property type="project" value="UniProtKB-KW"/>
</dbReference>
<dbReference type="PANTHER" id="PTHR30153:SF2">
    <property type="entry name" value="REPLICATIVE DNA HELICASE"/>
    <property type="match status" value="1"/>
</dbReference>
<dbReference type="PROSITE" id="PS51199">
    <property type="entry name" value="SF4_HELICASE"/>
    <property type="match status" value="1"/>
</dbReference>
<evidence type="ECO:0000256" key="4">
    <source>
        <dbReference type="ARBA" id="ARBA00022741"/>
    </source>
</evidence>
<dbReference type="FunFam" id="1.10.860.10:FF:000001">
    <property type="entry name" value="Replicative DNA helicase"/>
    <property type="match status" value="1"/>
</dbReference>
<comment type="caution">
    <text evidence="14">The sequence shown here is derived from an EMBL/GenBank/DDBJ whole genome shotgun (WGS) entry which is preliminary data.</text>
</comment>
<dbReference type="Gene3D" id="1.10.860.10">
    <property type="entry name" value="DNAb Helicase, Chain A"/>
    <property type="match status" value="1"/>
</dbReference>